<name>A0A7S9PVZ7_EPIFF</name>
<dbReference type="InterPro" id="IPR011990">
    <property type="entry name" value="TPR-like_helical_dom_sf"/>
</dbReference>
<dbReference type="SUPFAM" id="SSF48452">
    <property type="entry name" value="TPR-like"/>
    <property type="match status" value="1"/>
</dbReference>
<evidence type="ECO:0000313" key="2">
    <source>
        <dbReference type="Proteomes" id="UP000594364"/>
    </source>
</evidence>
<reference evidence="1 2" key="1">
    <citation type="journal article" date="2018" name="PLoS Genet.">
        <title>Repeat elements organise 3D genome structure and mediate transcription in the filamentous fungus Epichloe festucae.</title>
        <authorList>
            <person name="Winter D.J."/>
            <person name="Ganley A.R.D."/>
            <person name="Young C.A."/>
            <person name="Liachko I."/>
            <person name="Schardl C.L."/>
            <person name="Dupont P.Y."/>
            <person name="Berry D."/>
            <person name="Ram A."/>
            <person name="Scott B."/>
            <person name="Cox M.P."/>
        </authorList>
    </citation>
    <scope>NUCLEOTIDE SEQUENCE [LARGE SCALE GENOMIC DNA]</scope>
    <source>
        <strain evidence="1 2">Fl1</strain>
    </source>
</reference>
<evidence type="ECO:0000313" key="1">
    <source>
        <dbReference type="EMBL" id="QPH02053.1"/>
    </source>
</evidence>
<gene>
    <name evidence="1" type="ORF">C2857_006259</name>
</gene>
<dbReference type="EMBL" id="CP031387">
    <property type="protein sequence ID" value="QPH02053.1"/>
    <property type="molecule type" value="Genomic_DNA"/>
</dbReference>
<proteinExistence type="predicted"/>
<dbReference type="Proteomes" id="UP000594364">
    <property type="component" value="Chromosome 3"/>
</dbReference>
<evidence type="ECO:0008006" key="3">
    <source>
        <dbReference type="Google" id="ProtNLM"/>
    </source>
</evidence>
<dbReference type="AlphaFoldDB" id="A0A7S9PVZ7"/>
<dbReference type="Pfam" id="PF14559">
    <property type="entry name" value="TPR_19"/>
    <property type="match status" value="1"/>
</dbReference>
<keyword evidence="2" id="KW-1185">Reference proteome</keyword>
<dbReference type="OrthoDB" id="5379420at2759"/>
<dbReference type="Gene3D" id="1.25.40.10">
    <property type="entry name" value="Tetratricopeptide repeat domain"/>
    <property type="match status" value="1"/>
</dbReference>
<protein>
    <recommendedName>
        <fullName evidence="3">Tetratricopeptide-like helical</fullName>
    </recommendedName>
</protein>
<accession>A0A7S9PVZ7</accession>
<organism evidence="1 2">
    <name type="scientific">Epichloe festucae (strain Fl1)</name>
    <dbReference type="NCBI Taxonomy" id="877507"/>
    <lineage>
        <taxon>Eukaryota</taxon>
        <taxon>Fungi</taxon>
        <taxon>Dikarya</taxon>
        <taxon>Ascomycota</taxon>
        <taxon>Pezizomycotina</taxon>
        <taxon>Sordariomycetes</taxon>
        <taxon>Hypocreomycetidae</taxon>
        <taxon>Hypocreales</taxon>
        <taxon>Clavicipitaceae</taxon>
        <taxon>Epichloe</taxon>
    </lineage>
</organism>
<sequence>MATRRAVKPCLPAHLAKPALFTSQRNVLSVTSHLMHHHKGRGYYAAPASRKPAPSRSEVFNLSQIPQASFERVISRNGNSFKHLSCAEYYVVAQKFTEAIRRGSSPWAVSFSPKDRVSAETLHAVACIMRQIRSSSADAFATALWSSASEMGHRPATLSLARQLIRSGAYSRIPQLRRVEARFKQLLGSGRDADALTAEGELLFEQGRYDGAATLLRRALHIGGDFEWRSYCELCLAKVYAKTGREDDAREVFARLADAGMVEADVELVDLLRRSDSEESEQRMYTAACNGRSDMFTRLSEAELEKENGERRLWAMEWSRLADQRVEY</sequence>